<comment type="caution">
    <text evidence="3">The sequence shown here is derived from an EMBL/GenBank/DDBJ whole genome shotgun (WGS) entry which is preliminary data.</text>
</comment>
<dbReference type="InterPro" id="IPR029058">
    <property type="entry name" value="AB_hydrolase_fold"/>
</dbReference>
<dbReference type="Pfam" id="PF02129">
    <property type="entry name" value="Peptidase_S15"/>
    <property type="match status" value="1"/>
</dbReference>
<keyword evidence="1" id="KW-0378">Hydrolase</keyword>
<sequence length="578" mass="65793">MSRKIFGMALLCLMVSQVCRSQEINKDQDSYLIEDSVLIGINNGGTLSAVVVRKKGITVPQPAALMFFIYSNLERSLAEAKSAADHGYVGIVADTRGKRLSPDVVEPYEHEAKDVNAVIDWIVKQPWSNGQVGMYGGSYSGFAQWAATKYLHPALKTIVPYVAAIPGLGLPMENNIFLNANYQWAFYVTNNKYTDNAVNNDHRRWRNMRDSWYQSGKAYNRIDSIDGTSNPWLQRWLLHPDYDSYWQGMVPYQSDFARINIPVLSITGYYDDGQISALHYLREHYKYNPMANHYLIIGPYDHFGAQQGGAAVLRGYQVDSVALINTREITFQWLDYVMKGGKKPELLKDRINYEVMGTNRWEHVGSIEKMADTVLTLYLDKTKLHSDFSLSDKRPVKSGSIEQTIDLADRNTSNNDYYPDPIGKKELNRDNGLFFISKPFDRPVSINGMFSGVLKASINKKDMDIGLVLYEVLPNGEYFQLSYFMGRASYAEDMSKRKLLRPGKIEVIPFERSRMVSKLLNKGSRLLVVLNVDKNSFAQVNYGTGKDVSLETIEDAAEPLKIRWYTDSFIQVPMRMKL</sequence>
<dbReference type="GO" id="GO:0003700">
    <property type="term" value="F:DNA-binding transcription factor activity"/>
    <property type="evidence" value="ECO:0007669"/>
    <property type="project" value="InterPro"/>
</dbReference>
<reference evidence="3 4" key="1">
    <citation type="submission" date="2019-03" db="EMBL/GenBank/DDBJ databases">
        <title>Genomic Encyclopedia of Archaeal and Bacterial Type Strains, Phase II (KMG-II): from individual species to whole genera.</title>
        <authorList>
            <person name="Goeker M."/>
        </authorList>
    </citation>
    <scope>NUCLEOTIDE SEQUENCE [LARGE SCALE GENOMIC DNA]</scope>
    <source>
        <strain evidence="3 4">DSM 19035</strain>
    </source>
</reference>
<dbReference type="GO" id="GO:0008239">
    <property type="term" value="F:dipeptidyl-peptidase activity"/>
    <property type="evidence" value="ECO:0007669"/>
    <property type="project" value="InterPro"/>
</dbReference>
<dbReference type="InterPro" id="IPR008979">
    <property type="entry name" value="Galactose-bd-like_sf"/>
</dbReference>
<dbReference type="Proteomes" id="UP000295620">
    <property type="component" value="Unassembled WGS sequence"/>
</dbReference>
<dbReference type="Pfam" id="PF08530">
    <property type="entry name" value="PepX_C"/>
    <property type="match status" value="1"/>
</dbReference>
<accession>A0A4R6T0Q8</accession>
<dbReference type="AlphaFoldDB" id="A0A4R6T0Q8"/>
<evidence type="ECO:0000256" key="1">
    <source>
        <dbReference type="ARBA" id="ARBA00022801"/>
    </source>
</evidence>
<dbReference type="PROSITE" id="PS50252">
    <property type="entry name" value="TBOX_3"/>
    <property type="match status" value="1"/>
</dbReference>
<keyword evidence="4" id="KW-1185">Reference proteome</keyword>
<dbReference type="InterPro" id="IPR013736">
    <property type="entry name" value="Xaa-Pro_dipept_C"/>
</dbReference>
<dbReference type="Gene3D" id="3.40.50.1820">
    <property type="entry name" value="alpha/beta hydrolase"/>
    <property type="match status" value="1"/>
</dbReference>
<evidence type="ECO:0000259" key="2">
    <source>
        <dbReference type="PROSITE" id="PS50252"/>
    </source>
</evidence>
<dbReference type="SUPFAM" id="SSF53474">
    <property type="entry name" value="alpha/beta-Hydrolases"/>
    <property type="match status" value="1"/>
</dbReference>
<dbReference type="GO" id="GO:0045893">
    <property type="term" value="P:positive regulation of DNA-templated transcription"/>
    <property type="evidence" value="ECO:0007669"/>
    <property type="project" value="InterPro"/>
</dbReference>
<evidence type="ECO:0000313" key="4">
    <source>
        <dbReference type="Proteomes" id="UP000295620"/>
    </source>
</evidence>
<proteinExistence type="predicted"/>
<dbReference type="Gene3D" id="2.60.120.260">
    <property type="entry name" value="Galactose-binding domain-like"/>
    <property type="match status" value="1"/>
</dbReference>
<organism evidence="3 4">
    <name type="scientific">Pedobacter metabolipauper</name>
    <dbReference type="NCBI Taxonomy" id="425513"/>
    <lineage>
        <taxon>Bacteria</taxon>
        <taxon>Pseudomonadati</taxon>
        <taxon>Bacteroidota</taxon>
        <taxon>Sphingobacteriia</taxon>
        <taxon>Sphingobacteriales</taxon>
        <taxon>Sphingobacteriaceae</taxon>
        <taxon>Pedobacter</taxon>
    </lineage>
</organism>
<dbReference type="InterPro" id="IPR000383">
    <property type="entry name" value="Xaa-Pro-like_dom"/>
</dbReference>
<dbReference type="InterPro" id="IPR046360">
    <property type="entry name" value="T-box_DNA-bd"/>
</dbReference>
<gene>
    <name evidence="3" type="ORF">ATK78_0029</name>
</gene>
<dbReference type="SMART" id="SM00939">
    <property type="entry name" value="PepX_C"/>
    <property type="match status" value="1"/>
</dbReference>
<dbReference type="EMBL" id="SNYC01000003">
    <property type="protein sequence ID" value="TDQ10921.1"/>
    <property type="molecule type" value="Genomic_DNA"/>
</dbReference>
<evidence type="ECO:0000313" key="3">
    <source>
        <dbReference type="EMBL" id="TDQ10921.1"/>
    </source>
</evidence>
<feature type="domain" description="T-box" evidence="2">
    <location>
        <begin position="201"/>
        <end position="289"/>
    </location>
</feature>
<protein>
    <recommendedName>
        <fullName evidence="2">T-box domain-containing protein</fullName>
    </recommendedName>
</protein>
<name>A0A4R6T0Q8_9SPHI</name>
<dbReference type="SUPFAM" id="SSF49785">
    <property type="entry name" value="Galactose-binding domain-like"/>
    <property type="match status" value="1"/>
</dbReference>
<dbReference type="InterPro" id="IPR005674">
    <property type="entry name" value="CocE/Ser_esterase"/>
</dbReference>
<dbReference type="Gene3D" id="1.10.3020.10">
    <property type="entry name" value="alpha-amino acid ester hydrolase ( Helical cap domain)"/>
    <property type="match status" value="1"/>
</dbReference>
<dbReference type="NCBIfam" id="TIGR00976">
    <property type="entry name" value="CocE_NonD"/>
    <property type="match status" value="1"/>
</dbReference>